<dbReference type="FunFam" id="3.40.50.300:FF:000494">
    <property type="entry name" value="tRNA modification GTPase MnmE"/>
    <property type="match status" value="1"/>
</dbReference>
<keyword evidence="3" id="KW-0963">Cytoplasm</keyword>
<reference evidence="14 15" key="1">
    <citation type="journal article" date="2010" name="Science">
        <title>Genomic analysis of organismal complexity in the multicellular green alga Volvox carteri.</title>
        <authorList>
            <person name="Prochnik S.E."/>
            <person name="Umen J."/>
            <person name="Nedelcu A.M."/>
            <person name="Hallmann A."/>
            <person name="Miller S.M."/>
            <person name="Nishii I."/>
            <person name="Ferris P."/>
            <person name="Kuo A."/>
            <person name="Mitros T."/>
            <person name="Fritz-Laylin L.K."/>
            <person name="Hellsten U."/>
            <person name="Chapman J."/>
            <person name="Simakov O."/>
            <person name="Rensing S.A."/>
            <person name="Terry A."/>
            <person name="Pangilinan J."/>
            <person name="Kapitonov V."/>
            <person name="Jurka J."/>
            <person name="Salamov A."/>
            <person name="Shapiro H."/>
            <person name="Schmutz J."/>
            <person name="Grimwood J."/>
            <person name="Lindquist E."/>
            <person name="Lucas S."/>
            <person name="Grigoriev I.V."/>
            <person name="Schmitt R."/>
            <person name="Kirk D."/>
            <person name="Rokhsar D.S."/>
        </authorList>
    </citation>
    <scope>NUCLEOTIDE SEQUENCE [LARGE SCALE GENOMIC DNA]</scope>
    <source>
        <strain evidence="15">f. Nagariensis / Eve</strain>
    </source>
</reference>
<dbReference type="PROSITE" id="PS51257">
    <property type="entry name" value="PROKAR_LIPOPROTEIN"/>
    <property type="match status" value="1"/>
</dbReference>
<dbReference type="HAMAP" id="MF_00379">
    <property type="entry name" value="GTPase_MnmE"/>
    <property type="match status" value="1"/>
</dbReference>
<evidence type="ECO:0000256" key="4">
    <source>
        <dbReference type="ARBA" id="ARBA00022694"/>
    </source>
</evidence>
<dbReference type="InterPro" id="IPR004520">
    <property type="entry name" value="GTPase_MnmE"/>
</dbReference>
<dbReference type="InterPro" id="IPR018948">
    <property type="entry name" value="GTP-bd_TrmE_N"/>
</dbReference>
<dbReference type="GO" id="GO:0005525">
    <property type="term" value="F:GTP binding"/>
    <property type="evidence" value="ECO:0007669"/>
    <property type="project" value="UniProtKB-KW"/>
</dbReference>
<dbReference type="GO" id="GO:0003924">
    <property type="term" value="F:GTPase activity"/>
    <property type="evidence" value="ECO:0007669"/>
    <property type="project" value="InterPro"/>
</dbReference>
<evidence type="ECO:0000256" key="12">
    <source>
        <dbReference type="SAM" id="MobiDB-lite"/>
    </source>
</evidence>
<keyword evidence="8" id="KW-0460">Magnesium</keyword>
<dbReference type="Pfam" id="PF10396">
    <property type="entry name" value="TrmE_N"/>
    <property type="match status" value="1"/>
</dbReference>
<dbReference type="PANTHER" id="PTHR42714:SF2">
    <property type="entry name" value="TRNA MODIFICATION GTPASE GTPBP3, MITOCHONDRIAL"/>
    <property type="match status" value="1"/>
</dbReference>
<evidence type="ECO:0000256" key="2">
    <source>
        <dbReference type="ARBA" id="ARBA00011043"/>
    </source>
</evidence>
<dbReference type="GO" id="GO:0009507">
    <property type="term" value="C:chloroplast"/>
    <property type="evidence" value="ECO:0007669"/>
    <property type="project" value="UniProtKB-SubCell"/>
</dbReference>
<evidence type="ECO:0000313" key="15">
    <source>
        <dbReference type="Proteomes" id="UP000001058"/>
    </source>
</evidence>
<evidence type="ECO:0000256" key="1">
    <source>
        <dbReference type="ARBA" id="ARBA00004229"/>
    </source>
</evidence>
<gene>
    <name evidence="14" type="ORF">VOLCADRAFT_82002</name>
</gene>
<evidence type="ECO:0000313" key="14">
    <source>
        <dbReference type="EMBL" id="EFJ46052.1"/>
    </source>
</evidence>
<keyword evidence="6 11" id="KW-0547">Nucleotide-binding</keyword>
<keyword evidence="9" id="KW-0630">Potassium</keyword>
<comment type="subcellular location">
    <subcellularLocation>
        <location evidence="1">Plastid</location>
        <location evidence="1">Chloroplast</location>
    </subcellularLocation>
</comment>
<dbReference type="Pfam" id="PF12631">
    <property type="entry name" value="MnmE_helical"/>
    <property type="match status" value="1"/>
</dbReference>
<dbReference type="OrthoDB" id="188276at2759"/>
<dbReference type="GO" id="GO:0005829">
    <property type="term" value="C:cytosol"/>
    <property type="evidence" value="ECO:0007669"/>
    <property type="project" value="TreeGrafter"/>
</dbReference>
<feature type="region of interest" description="Disordered" evidence="12">
    <location>
        <begin position="79"/>
        <end position="132"/>
    </location>
</feature>
<dbReference type="InterPro" id="IPR027368">
    <property type="entry name" value="MnmE_dom2"/>
</dbReference>
<dbReference type="Gene3D" id="3.30.1360.120">
    <property type="entry name" value="Probable tRNA modification gtpase trme, domain 1"/>
    <property type="match status" value="1"/>
</dbReference>
<evidence type="ECO:0000256" key="6">
    <source>
        <dbReference type="ARBA" id="ARBA00022741"/>
    </source>
</evidence>
<dbReference type="GO" id="GO:0046872">
    <property type="term" value="F:metal ion binding"/>
    <property type="evidence" value="ECO:0007669"/>
    <property type="project" value="UniProtKB-KW"/>
</dbReference>
<dbReference type="Gene3D" id="1.20.120.430">
    <property type="entry name" value="tRNA modification GTPase MnmE domain 2"/>
    <property type="match status" value="1"/>
</dbReference>
<accession>D8U2F3</accession>
<keyword evidence="10 11" id="KW-0342">GTP-binding</keyword>
<dbReference type="Gene3D" id="3.40.50.300">
    <property type="entry name" value="P-loop containing nucleotide triphosphate hydrolases"/>
    <property type="match status" value="1"/>
</dbReference>
<dbReference type="CDD" id="cd04164">
    <property type="entry name" value="trmE"/>
    <property type="match status" value="1"/>
</dbReference>
<dbReference type="NCBIfam" id="TIGR00231">
    <property type="entry name" value="small_GTP"/>
    <property type="match status" value="1"/>
</dbReference>
<dbReference type="InParanoid" id="D8U2F3"/>
<organism evidence="15">
    <name type="scientific">Volvox carteri f. nagariensis</name>
    <dbReference type="NCBI Taxonomy" id="3068"/>
    <lineage>
        <taxon>Eukaryota</taxon>
        <taxon>Viridiplantae</taxon>
        <taxon>Chlorophyta</taxon>
        <taxon>core chlorophytes</taxon>
        <taxon>Chlorophyceae</taxon>
        <taxon>CS clade</taxon>
        <taxon>Chlamydomonadales</taxon>
        <taxon>Volvocaceae</taxon>
        <taxon>Volvox</taxon>
    </lineage>
</organism>
<dbReference type="InterPro" id="IPR027417">
    <property type="entry name" value="P-loop_NTPase"/>
</dbReference>
<dbReference type="EMBL" id="GL378353">
    <property type="protein sequence ID" value="EFJ46052.1"/>
    <property type="molecule type" value="Genomic_DNA"/>
</dbReference>
<dbReference type="InterPro" id="IPR005225">
    <property type="entry name" value="Small_GTP-bd"/>
</dbReference>
<dbReference type="SUPFAM" id="SSF103025">
    <property type="entry name" value="Folate-binding domain"/>
    <property type="match status" value="1"/>
</dbReference>
<evidence type="ECO:0000256" key="10">
    <source>
        <dbReference type="ARBA" id="ARBA00023134"/>
    </source>
</evidence>
<dbReference type="NCBIfam" id="TIGR00450">
    <property type="entry name" value="mnmE_trmE_thdF"/>
    <property type="match status" value="1"/>
</dbReference>
<dbReference type="InterPro" id="IPR031168">
    <property type="entry name" value="G_TrmE"/>
</dbReference>
<dbReference type="RefSeq" id="XP_002952802.1">
    <property type="nucleotide sequence ID" value="XM_002952756.1"/>
</dbReference>
<dbReference type="SUPFAM" id="SSF116878">
    <property type="entry name" value="TrmE connector domain"/>
    <property type="match status" value="1"/>
</dbReference>
<dbReference type="KEGG" id="vcn:VOLCADRAFT_82002"/>
<keyword evidence="15" id="KW-1185">Reference proteome</keyword>
<dbReference type="Pfam" id="PF01926">
    <property type="entry name" value="MMR_HSR1"/>
    <property type="match status" value="1"/>
</dbReference>
<evidence type="ECO:0000256" key="11">
    <source>
        <dbReference type="RuleBase" id="RU003313"/>
    </source>
</evidence>
<keyword evidence="7" id="KW-0378">Hydrolase</keyword>
<proteinExistence type="inferred from homology"/>
<dbReference type="SUPFAM" id="SSF52540">
    <property type="entry name" value="P-loop containing nucleoside triphosphate hydrolases"/>
    <property type="match status" value="1"/>
</dbReference>
<dbReference type="FunFam" id="3.30.1360.120:FF:000003">
    <property type="entry name" value="tRNA modification GTPase MnmE"/>
    <property type="match status" value="1"/>
</dbReference>
<dbReference type="GO" id="GO:0030488">
    <property type="term" value="P:tRNA methylation"/>
    <property type="evidence" value="ECO:0007669"/>
    <property type="project" value="TreeGrafter"/>
</dbReference>
<evidence type="ECO:0000256" key="8">
    <source>
        <dbReference type="ARBA" id="ARBA00022842"/>
    </source>
</evidence>
<name>D8U2F3_VOLCA</name>
<comment type="similarity">
    <text evidence="2 11">Belongs to the TRAFAC class TrmE-Era-EngA-EngB-Septin-like GTPase superfamily. TrmE GTPase family.</text>
</comment>
<dbReference type="eggNOG" id="KOG1191">
    <property type="taxonomic scope" value="Eukaryota"/>
</dbReference>
<dbReference type="FunCoup" id="D8U2F3">
    <property type="interactions" value="1209"/>
</dbReference>
<dbReference type="GO" id="GO:0042802">
    <property type="term" value="F:identical protein binding"/>
    <property type="evidence" value="ECO:0007669"/>
    <property type="project" value="UniProtKB-ARBA"/>
</dbReference>
<dbReference type="AlphaFoldDB" id="D8U2F3"/>
<evidence type="ECO:0000256" key="9">
    <source>
        <dbReference type="ARBA" id="ARBA00022958"/>
    </source>
</evidence>
<evidence type="ECO:0000256" key="7">
    <source>
        <dbReference type="ARBA" id="ARBA00022801"/>
    </source>
</evidence>
<dbReference type="InterPro" id="IPR025867">
    <property type="entry name" value="MnmE_helical"/>
</dbReference>
<dbReference type="GO" id="GO:0002098">
    <property type="term" value="P:tRNA wobble uridine modification"/>
    <property type="evidence" value="ECO:0007669"/>
    <property type="project" value="TreeGrafter"/>
</dbReference>
<dbReference type="InterPro" id="IPR006073">
    <property type="entry name" value="GTP-bd"/>
</dbReference>
<feature type="compositionally biased region" description="Low complexity" evidence="12">
    <location>
        <begin position="106"/>
        <end position="132"/>
    </location>
</feature>
<dbReference type="Proteomes" id="UP000001058">
    <property type="component" value="Unassembled WGS sequence"/>
</dbReference>
<dbReference type="CDD" id="cd14858">
    <property type="entry name" value="TrmE_N"/>
    <property type="match status" value="1"/>
</dbReference>
<evidence type="ECO:0000259" key="13">
    <source>
        <dbReference type="PROSITE" id="PS51709"/>
    </source>
</evidence>
<evidence type="ECO:0000256" key="5">
    <source>
        <dbReference type="ARBA" id="ARBA00022723"/>
    </source>
</evidence>
<keyword evidence="5" id="KW-0479">Metal-binding</keyword>
<dbReference type="GeneID" id="9627610"/>
<dbReference type="PROSITE" id="PS51709">
    <property type="entry name" value="G_TRME"/>
    <property type="match status" value="1"/>
</dbReference>
<protein>
    <recommendedName>
        <fullName evidence="13">TrmE-type G domain-containing protein</fullName>
    </recommendedName>
</protein>
<dbReference type="InterPro" id="IPR027266">
    <property type="entry name" value="TrmE/GcvT-like"/>
</dbReference>
<dbReference type="STRING" id="3068.D8U2F3"/>
<feature type="domain" description="TrmE-type G" evidence="13">
    <location>
        <begin position="356"/>
        <end position="517"/>
    </location>
</feature>
<sequence>MARGVQRLTAASSSVAAAGCSSCWRSHCLTGRGHYSRFHWHHRISGGAAAPGCGRLLPPPALLQPISPALAPAAAAAAAAGAPGDSGGGGCPSWENDDGATGSGTSVDDAGSMDSVDGSSSSSSPGRRGAAVLTTRDEDTIAAIVSGMAHGSVAIIRVSGTDAVSIASRVFRPGGRFRFGWQPKSHRVYYGTAVDGDESLLDEVLLLAMLSPRSYTAEDVVEVHCHGGGVCGGRVLRALIEAGARLAKPGEFTLRAFLNGRLDLAQAEAVSELLTARTPAAADSALAGLRGGLGGVVSELRSQCLDVLAELEARLDFDEDLTQIDIPELKRKVERIQAGIERALRTARAGTLLRNGLQVAIVGRPNVGKSSLLNAWTNSDRAIVTEVAGTTRDVLEATLSIGGVPVTLLDTAGIRQSNDVVERIGVERSQAAAAAADIVIMVVDGAAGWTDADSDIFKALWGDGPGSSTCKVGRLSLQQQLLLPLVARDTFAAVVRTSASQRRGLEELDAALLQLAGAPKLASGGVSWSINERQGEALVRSHEALMRLTESIAADLPLDFWTIDLRSALLALGEVSGDEVAEEVLDTVFSRFCIGK</sequence>
<keyword evidence="4 11" id="KW-0819">tRNA processing</keyword>
<evidence type="ECO:0000256" key="3">
    <source>
        <dbReference type="ARBA" id="ARBA00022490"/>
    </source>
</evidence>
<dbReference type="PANTHER" id="PTHR42714">
    <property type="entry name" value="TRNA MODIFICATION GTPASE GTPBP3"/>
    <property type="match status" value="1"/>
</dbReference>